<dbReference type="InterPro" id="IPR001789">
    <property type="entry name" value="Sig_transdc_resp-reg_receiver"/>
</dbReference>
<comment type="similarity">
    <text evidence="5">Belongs to the CheB family.</text>
</comment>
<dbReference type="SUPFAM" id="SSF52172">
    <property type="entry name" value="CheY-like"/>
    <property type="match status" value="1"/>
</dbReference>
<evidence type="ECO:0000259" key="9">
    <source>
        <dbReference type="PROSITE" id="PS50110"/>
    </source>
</evidence>
<feature type="domain" description="CheB-type methylesterase" evidence="10">
    <location>
        <begin position="158"/>
        <end position="351"/>
    </location>
</feature>
<dbReference type="Pfam" id="PF00072">
    <property type="entry name" value="Response_reg"/>
    <property type="match status" value="1"/>
</dbReference>
<evidence type="ECO:0000256" key="6">
    <source>
        <dbReference type="PROSITE-ProRule" id="PRU00050"/>
    </source>
</evidence>
<keyword evidence="2 5" id="KW-0145">Chemotaxis</keyword>
<evidence type="ECO:0000256" key="1">
    <source>
        <dbReference type="ARBA" id="ARBA00022490"/>
    </source>
</evidence>
<dbReference type="GO" id="GO:0008984">
    <property type="term" value="F:protein-glutamate methylesterase activity"/>
    <property type="evidence" value="ECO:0007669"/>
    <property type="project" value="UniProtKB-UniRule"/>
</dbReference>
<sequence length="360" mass="38424">MKPVRVLIIDDSATMRRIIGFALASNPAIQVVGEAPDPTEAFKLVDSLDPDVITLDIEMPKMNGIDFLRRVMKHRPRPVIMVSTLTVNGAAVTIEALALGAFDCVAKPSLKDDRSFEDLIEKVIAAGAVRNRSSAALGRPAPTREPAAPSMPAPSMAAGPLERLIAIGASTGGVEALIAVLSEFPMDCPPTVVTQHMPANFTRSFAERLDRLCRPTVQEAEDRRPLQRGNIYIAPGGGRHMEVVRGAGSLETRLREGDTVSGHRPSVDVLMNSVAAAAGRDSVGIILTGMGRDGAQGLLKMRQNGARTIGQDEMSSLIYGMPRVAHEVGAVQKQLPLSRIAREIFTGARSTKEGTVSCHS</sequence>
<dbReference type="OrthoDB" id="9793421at2"/>
<dbReference type="NCBIfam" id="NF001965">
    <property type="entry name" value="PRK00742.1"/>
    <property type="match status" value="1"/>
</dbReference>
<dbReference type="CDD" id="cd16432">
    <property type="entry name" value="CheB_Rec"/>
    <property type="match status" value="1"/>
</dbReference>
<comment type="catalytic activity">
    <reaction evidence="5">
        <text>L-glutaminyl-[protein] + H2O = L-glutamyl-[protein] + NH4(+)</text>
        <dbReference type="Rhea" id="RHEA:16441"/>
        <dbReference type="Rhea" id="RHEA-COMP:10207"/>
        <dbReference type="Rhea" id="RHEA-COMP:10208"/>
        <dbReference type="ChEBI" id="CHEBI:15377"/>
        <dbReference type="ChEBI" id="CHEBI:28938"/>
        <dbReference type="ChEBI" id="CHEBI:29973"/>
        <dbReference type="ChEBI" id="CHEBI:30011"/>
        <dbReference type="EC" id="3.5.1.44"/>
    </reaction>
</comment>
<dbReference type="GO" id="GO:0000156">
    <property type="term" value="F:phosphorelay response regulator activity"/>
    <property type="evidence" value="ECO:0007669"/>
    <property type="project" value="InterPro"/>
</dbReference>
<protein>
    <recommendedName>
        <fullName evidence="5">Protein-glutamate methylesterase/protein-glutamine glutaminase</fullName>
        <ecNumber evidence="5">3.1.1.61</ecNumber>
        <ecNumber evidence="5">3.5.1.44</ecNumber>
    </recommendedName>
</protein>
<dbReference type="GO" id="GO:0005737">
    <property type="term" value="C:cytoplasm"/>
    <property type="evidence" value="ECO:0007669"/>
    <property type="project" value="UniProtKB-SubCell"/>
</dbReference>
<dbReference type="EC" id="3.5.1.44" evidence="5"/>
<dbReference type="PANTHER" id="PTHR42872">
    <property type="entry name" value="PROTEIN-GLUTAMATE METHYLESTERASE/PROTEIN-GLUTAMINE GLUTAMINASE"/>
    <property type="match status" value="1"/>
</dbReference>
<dbReference type="GO" id="GO:0050568">
    <property type="term" value="F:protein-glutamine glutaminase activity"/>
    <property type="evidence" value="ECO:0007669"/>
    <property type="project" value="UniProtKB-UniRule"/>
</dbReference>
<dbReference type="InterPro" id="IPR008248">
    <property type="entry name" value="CheB-like"/>
</dbReference>
<accession>A0A3R9YU45</accession>
<dbReference type="EC" id="3.1.1.61" evidence="5"/>
<feature type="active site" evidence="5 6">
    <location>
        <position position="293"/>
    </location>
</feature>
<dbReference type="InterPro" id="IPR011006">
    <property type="entry name" value="CheY-like_superfamily"/>
</dbReference>
<feature type="domain" description="Response regulatory" evidence="9">
    <location>
        <begin position="5"/>
        <end position="122"/>
    </location>
</feature>
<evidence type="ECO:0000256" key="4">
    <source>
        <dbReference type="ARBA" id="ARBA00048267"/>
    </source>
</evidence>
<dbReference type="SUPFAM" id="SSF52738">
    <property type="entry name" value="Methylesterase CheB, C-terminal domain"/>
    <property type="match status" value="1"/>
</dbReference>
<dbReference type="PIRSF" id="PIRSF000876">
    <property type="entry name" value="RR_chemtxs_CheB"/>
    <property type="match status" value="1"/>
</dbReference>
<gene>
    <name evidence="5" type="primary">cheB</name>
    <name evidence="11" type="ORF">EJC49_06855</name>
</gene>
<dbReference type="InterPro" id="IPR000673">
    <property type="entry name" value="Sig_transdc_resp-reg_Me-estase"/>
</dbReference>
<dbReference type="HAMAP" id="MF_00099">
    <property type="entry name" value="CheB_chemtxs"/>
    <property type="match status" value="1"/>
</dbReference>
<evidence type="ECO:0000313" key="12">
    <source>
        <dbReference type="Proteomes" id="UP000278398"/>
    </source>
</evidence>
<dbReference type="RefSeq" id="WP_126698719.1">
    <property type="nucleotide sequence ID" value="NZ_RWKW01000025.1"/>
</dbReference>
<dbReference type="GO" id="GO:0006935">
    <property type="term" value="P:chemotaxis"/>
    <property type="evidence" value="ECO:0007669"/>
    <property type="project" value="UniProtKB-UniRule"/>
</dbReference>
<dbReference type="PROSITE" id="PS50122">
    <property type="entry name" value="CHEB"/>
    <property type="match status" value="1"/>
</dbReference>
<dbReference type="Gene3D" id="3.40.50.2300">
    <property type="match status" value="1"/>
</dbReference>
<comment type="subcellular location">
    <subcellularLocation>
        <location evidence="5">Cytoplasm</location>
    </subcellularLocation>
</comment>
<dbReference type="SMART" id="SM00448">
    <property type="entry name" value="REC"/>
    <property type="match status" value="1"/>
</dbReference>
<comment type="caution">
    <text evidence="11">The sequence shown here is derived from an EMBL/GenBank/DDBJ whole genome shotgun (WGS) entry which is preliminary data.</text>
</comment>
<organism evidence="11 12">
    <name type="scientific">Aquibium carbonis</name>
    <dbReference type="NCBI Taxonomy" id="2495581"/>
    <lineage>
        <taxon>Bacteria</taxon>
        <taxon>Pseudomonadati</taxon>
        <taxon>Pseudomonadota</taxon>
        <taxon>Alphaproteobacteria</taxon>
        <taxon>Hyphomicrobiales</taxon>
        <taxon>Phyllobacteriaceae</taxon>
        <taxon>Aquibium</taxon>
    </lineage>
</organism>
<feature type="modified residue" description="4-aspartylphosphate" evidence="5 7">
    <location>
        <position position="56"/>
    </location>
</feature>
<comment type="function">
    <text evidence="5">Involved in chemotaxis. Part of a chemotaxis signal transduction system that modulates chemotaxis in response to various stimuli. Catalyzes the demethylation of specific methylglutamate residues introduced into the chemoreceptors (methyl-accepting chemotaxis proteins or MCP) by CheR. Also mediates the irreversible deamidation of specific glutamine residues to glutamic acid.</text>
</comment>
<evidence type="ECO:0000256" key="8">
    <source>
        <dbReference type="SAM" id="MobiDB-lite"/>
    </source>
</evidence>
<keyword evidence="12" id="KW-1185">Reference proteome</keyword>
<dbReference type="AlphaFoldDB" id="A0A3R9YU45"/>
<dbReference type="InterPro" id="IPR035909">
    <property type="entry name" value="CheB_C"/>
</dbReference>
<evidence type="ECO:0000256" key="2">
    <source>
        <dbReference type="ARBA" id="ARBA00022500"/>
    </source>
</evidence>
<comment type="PTM">
    <text evidence="5">Phosphorylated by CheA. Phosphorylation of the N-terminal regulatory domain activates the methylesterase activity.</text>
</comment>
<reference evidence="11 12" key="1">
    <citation type="submission" date="2018-12" db="EMBL/GenBank/DDBJ databases">
        <title>Mesorhizobium carbonis sp. nov., isolated from coal mine water.</title>
        <authorList>
            <person name="Xin W."/>
            <person name="Xu Z."/>
            <person name="Xiang F."/>
            <person name="Zhang J."/>
            <person name="Xi L."/>
            <person name="Liu J."/>
        </authorList>
    </citation>
    <scope>NUCLEOTIDE SEQUENCE [LARGE SCALE GENOMIC DNA]</scope>
    <source>
        <strain evidence="11 12">B2.3</strain>
    </source>
</reference>
<dbReference type="Gene3D" id="3.40.50.180">
    <property type="entry name" value="Methylesterase CheB, C-terminal domain"/>
    <property type="match status" value="1"/>
</dbReference>
<proteinExistence type="inferred from homology"/>
<comment type="domain">
    <text evidence="5">Contains a C-terminal catalytic domain, and an N-terminal region which modulates catalytic activity.</text>
</comment>
<dbReference type="PROSITE" id="PS50110">
    <property type="entry name" value="RESPONSE_REGULATORY"/>
    <property type="match status" value="1"/>
</dbReference>
<keyword evidence="1 5" id="KW-0963">Cytoplasm</keyword>
<dbReference type="NCBIfam" id="NF009206">
    <property type="entry name" value="PRK12555.1"/>
    <property type="match status" value="1"/>
</dbReference>
<comment type="catalytic activity">
    <reaction evidence="4 5">
        <text>[protein]-L-glutamate 5-O-methyl ester + H2O = L-glutamyl-[protein] + methanol + H(+)</text>
        <dbReference type="Rhea" id="RHEA:23236"/>
        <dbReference type="Rhea" id="RHEA-COMP:10208"/>
        <dbReference type="Rhea" id="RHEA-COMP:10311"/>
        <dbReference type="ChEBI" id="CHEBI:15377"/>
        <dbReference type="ChEBI" id="CHEBI:15378"/>
        <dbReference type="ChEBI" id="CHEBI:17790"/>
        <dbReference type="ChEBI" id="CHEBI:29973"/>
        <dbReference type="ChEBI" id="CHEBI:82795"/>
        <dbReference type="EC" id="3.1.1.61"/>
    </reaction>
</comment>
<dbReference type="PANTHER" id="PTHR42872:SF6">
    <property type="entry name" value="PROTEIN-GLUTAMATE METHYLESTERASE_PROTEIN-GLUTAMINE GLUTAMINASE"/>
    <property type="match status" value="1"/>
</dbReference>
<feature type="active site" evidence="5 6">
    <location>
        <position position="170"/>
    </location>
</feature>
<name>A0A3R9YU45_9HYPH</name>
<dbReference type="Proteomes" id="UP000278398">
    <property type="component" value="Unassembled WGS sequence"/>
</dbReference>
<evidence type="ECO:0000256" key="3">
    <source>
        <dbReference type="ARBA" id="ARBA00022801"/>
    </source>
</evidence>
<keyword evidence="3 5" id="KW-0378">Hydrolase</keyword>
<keyword evidence="5 7" id="KW-0597">Phosphoprotein</keyword>
<feature type="active site" evidence="5 6">
    <location>
        <position position="196"/>
    </location>
</feature>
<dbReference type="CDD" id="cd17541">
    <property type="entry name" value="REC_CheB-like"/>
    <property type="match status" value="1"/>
</dbReference>
<evidence type="ECO:0000256" key="7">
    <source>
        <dbReference type="PROSITE-ProRule" id="PRU00169"/>
    </source>
</evidence>
<dbReference type="Pfam" id="PF01339">
    <property type="entry name" value="CheB_methylest"/>
    <property type="match status" value="1"/>
</dbReference>
<evidence type="ECO:0000313" key="11">
    <source>
        <dbReference type="EMBL" id="RST87158.1"/>
    </source>
</evidence>
<dbReference type="EMBL" id="RWKW01000025">
    <property type="protein sequence ID" value="RST87158.1"/>
    <property type="molecule type" value="Genomic_DNA"/>
</dbReference>
<evidence type="ECO:0000259" key="10">
    <source>
        <dbReference type="PROSITE" id="PS50122"/>
    </source>
</evidence>
<feature type="region of interest" description="Disordered" evidence="8">
    <location>
        <begin position="135"/>
        <end position="154"/>
    </location>
</feature>
<evidence type="ECO:0000256" key="5">
    <source>
        <dbReference type="HAMAP-Rule" id="MF_00099"/>
    </source>
</evidence>